<evidence type="ECO:0000256" key="1">
    <source>
        <dbReference type="ARBA" id="ARBA00001420"/>
    </source>
</evidence>
<gene>
    <name evidence="7" type="ORF">FEZ63_07150</name>
</gene>
<dbReference type="GO" id="GO:0008933">
    <property type="term" value="F:peptidoglycan lytic transglycosylase activity"/>
    <property type="evidence" value="ECO:0007669"/>
    <property type="project" value="TreeGrafter"/>
</dbReference>
<dbReference type="PANTHER" id="PTHR30124">
    <property type="entry name" value="MEMBRANE-BOUND LYTIC MUREIN TRANSGLYCOSYLASE A"/>
    <property type="match status" value="1"/>
</dbReference>
<evidence type="ECO:0000256" key="4">
    <source>
        <dbReference type="ARBA" id="ARBA00023316"/>
    </source>
</evidence>
<evidence type="ECO:0000259" key="6">
    <source>
        <dbReference type="SMART" id="SM00925"/>
    </source>
</evidence>
<dbReference type="GO" id="GO:0019867">
    <property type="term" value="C:outer membrane"/>
    <property type="evidence" value="ECO:0007669"/>
    <property type="project" value="InterPro"/>
</dbReference>
<dbReference type="GO" id="GO:0009253">
    <property type="term" value="P:peptidoglycan catabolic process"/>
    <property type="evidence" value="ECO:0007669"/>
    <property type="project" value="TreeGrafter"/>
</dbReference>
<evidence type="ECO:0000256" key="2">
    <source>
        <dbReference type="ARBA" id="ARBA00012587"/>
    </source>
</evidence>
<evidence type="ECO:0000256" key="3">
    <source>
        <dbReference type="ARBA" id="ARBA00023239"/>
    </source>
</evidence>
<dbReference type="AlphaFoldDB" id="A0A5N3PE40"/>
<dbReference type="Pfam" id="PF03562">
    <property type="entry name" value="MltA"/>
    <property type="match status" value="1"/>
</dbReference>
<dbReference type="InterPro" id="IPR010611">
    <property type="entry name" value="3D_dom"/>
</dbReference>
<dbReference type="EC" id="4.2.2.n1" evidence="2"/>
<evidence type="ECO:0000313" key="7">
    <source>
        <dbReference type="EMBL" id="KAB0267970.1"/>
    </source>
</evidence>
<protein>
    <recommendedName>
        <fullName evidence="2">peptidoglycan lytic exotransglycosylase</fullName>
        <ecNumber evidence="2">4.2.2.n1</ecNumber>
    </recommendedName>
    <alternativeName>
        <fullName evidence="5">Murein hydrolase A</fullName>
    </alternativeName>
</protein>
<feature type="domain" description="Lytic transglycosylase MltA" evidence="6">
    <location>
        <begin position="130"/>
        <end position="287"/>
    </location>
</feature>
<keyword evidence="8" id="KW-1185">Reference proteome</keyword>
<reference evidence="7 8" key="1">
    <citation type="journal article" date="2019" name="Microorganisms">
        <title>Genome Insights into the Novel Species Microvirga brassicacearum, a Rapeseed Endophyte with Biotechnological Potential.</title>
        <authorList>
            <person name="Jimenez-Gomez A."/>
            <person name="Saati-Santamaria Z."/>
            <person name="Igual J.M."/>
            <person name="Rivas R."/>
            <person name="Mateos P.F."/>
            <person name="Garcia-Fraile P."/>
        </authorList>
    </citation>
    <scope>NUCLEOTIDE SEQUENCE [LARGE SCALE GENOMIC DNA]</scope>
    <source>
        <strain evidence="7 8">CDVBN77</strain>
    </source>
</reference>
<dbReference type="PIRSF" id="PIRSF019422">
    <property type="entry name" value="MltA"/>
    <property type="match status" value="1"/>
</dbReference>
<dbReference type="InterPro" id="IPR026044">
    <property type="entry name" value="MltA"/>
</dbReference>
<evidence type="ECO:0000256" key="5">
    <source>
        <dbReference type="ARBA" id="ARBA00030918"/>
    </source>
</evidence>
<dbReference type="Proteomes" id="UP000325684">
    <property type="component" value="Unassembled WGS sequence"/>
</dbReference>
<dbReference type="EMBL" id="VCMV01000010">
    <property type="protein sequence ID" value="KAB0267970.1"/>
    <property type="molecule type" value="Genomic_DNA"/>
</dbReference>
<dbReference type="GO" id="GO:0009254">
    <property type="term" value="P:peptidoglycan turnover"/>
    <property type="evidence" value="ECO:0007669"/>
    <property type="project" value="InterPro"/>
</dbReference>
<keyword evidence="3" id="KW-0456">Lyase</keyword>
<dbReference type="InterPro" id="IPR036908">
    <property type="entry name" value="RlpA-like_sf"/>
</dbReference>
<dbReference type="CDD" id="cd14485">
    <property type="entry name" value="mltA_like_LT_A"/>
    <property type="match status" value="1"/>
</dbReference>
<sequence length="392" mass="42620">MNHAGPIRLGLLGFLFWALTMAAFDQPSALTGKARLEPVSFEDLAGWSQDDHGLAFATFLRSCKALEANAAELRPAQKPGFDLTAICRGASSANISSGAEARRFFETQFRPMRVVPVTGEGFLTGYYEPEFRGSRRPDATYRVPLLDRPDDLVTVPQGEKFPGLDPVLQAGRRSARGYEPYPDRAAIEDGALGGRAKPVVYLREPGEAFIIHVQGSARIRLQDGSVMRVAYAGRNGHPYTSIGKLLVQRGEMDLETMTLARLMGWLRDNPEPAKALMRQNRSYIFFREASELAHAEGPIGGAGIPLTPGRSLAVDRSIWAYGLPIWLDGTLPHALDRSEPLRRLMVAQDTGSAIVGPARGDFFAGTGPGAGAQAGLMRHKVAFVVLQPKARP</sequence>
<dbReference type="RefSeq" id="WP_150942950.1">
    <property type="nucleotide sequence ID" value="NZ_VCMV01000010.1"/>
</dbReference>
<proteinExistence type="predicted"/>
<dbReference type="GO" id="GO:0004553">
    <property type="term" value="F:hydrolase activity, hydrolyzing O-glycosyl compounds"/>
    <property type="evidence" value="ECO:0007669"/>
    <property type="project" value="InterPro"/>
</dbReference>
<dbReference type="OrthoDB" id="9783686at2"/>
<comment type="catalytic activity">
    <reaction evidence="1">
        <text>Exolytic cleavage of the (1-&gt;4)-beta-glycosidic linkage between N-acetylmuramic acid (MurNAc) and N-acetylglucosamine (GlcNAc) residues in peptidoglycan, from either the reducing or the non-reducing ends of the peptidoglycan chains, with concomitant formation of a 1,6-anhydrobond in the MurNAc residue.</text>
        <dbReference type="EC" id="4.2.2.n1"/>
    </reaction>
</comment>
<accession>A0A5N3PE40</accession>
<dbReference type="SMART" id="SM00925">
    <property type="entry name" value="MltA"/>
    <property type="match status" value="1"/>
</dbReference>
<dbReference type="Pfam" id="PF06725">
    <property type="entry name" value="3D"/>
    <property type="match status" value="1"/>
</dbReference>
<dbReference type="CDD" id="cd14668">
    <property type="entry name" value="mlta_B"/>
    <property type="match status" value="1"/>
</dbReference>
<name>A0A5N3PE40_9HYPH</name>
<comment type="caution">
    <text evidence="7">The sequence shown here is derived from an EMBL/GenBank/DDBJ whole genome shotgun (WGS) entry which is preliminary data.</text>
</comment>
<keyword evidence="4" id="KW-0961">Cell wall biogenesis/degradation</keyword>
<dbReference type="Gene3D" id="2.40.240.50">
    <property type="entry name" value="Barwin-like endoglucanases"/>
    <property type="match status" value="1"/>
</dbReference>
<organism evidence="7 8">
    <name type="scientific">Microvirga brassicacearum</name>
    <dbReference type="NCBI Taxonomy" id="2580413"/>
    <lineage>
        <taxon>Bacteria</taxon>
        <taxon>Pseudomonadati</taxon>
        <taxon>Pseudomonadota</taxon>
        <taxon>Alphaproteobacteria</taxon>
        <taxon>Hyphomicrobiales</taxon>
        <taxon>Methylobacteriaceae</taxon>
        <taxon>Microvirga</taxon>
    </lineage>
</organism>
<dbReference type="PANTHER" id="PTHR30124:SF0">
    <property type="entry name" value="MEMBRANE-BOUND LYTIC MUREIN TRANSGLYCOSYLASE A"/>
    <property type="match status" value="1"/>
</dbReference>
<dbReference type="Gene3D" id="2.40.40.10">
    <property type="entry name" value="RlpA-like domain"/>
    <property type="match status" value="1"/>
</dbReference>
<dbReference type="GO" id="GO:0071555">
    <property type="term" value="P:cell wall organization"/>
    <property type="evidence" value="ECO:0007669"/>
    <property type="project" value="UniProtKB-KW"/>
</dbReference>
<evidence type="ECO:0000313" key="8">
    <source>
        <dbReference type="Proteomes" id="UP000325684"/>
    </source>
</evidence>
<dbReference type="InterPro" id="IPR005300">
    <property type="entry name" value="MltA_B"/>
</dbReference>
<dbReference type="SUPFAM" id="SSF50685">
    <property type="entry name" value="Barwin-like endoglucanases"/>
    <property type="match status" value="1"/>
</dbReference>